<reference evidence="2" key="1">
    <citation type="journal article" date="2022" name="bioRxiv">
        <title>Sequencing and chromosome-scale assembly of the giantPleurodeles waltlgenome.</title>
        <authorList>
            <person name="Brown T."/>
            <person name="Elewa A."/>
            <person name="Iarovenko S."/>
            <person name="Subramanian E."/>
            <person name="Araus A.J."/>
            <person name="Petzold A."/>
            <person name="Susuki M."/>
            <person name="Suzuki K.-i.T."/>
            <person name="Hayashi T."/>
            <person name="Toyoda A."/>
            <person name="Oliveira C."/>
            <person name="Osipova E."/>
            <person name="Leigh N.D."/>
            <person name="Simon A."/>
            <person name="Yun M.H."/>
        </authorList>
    </citation>
    <scope>NUCLEOTIDE SEQUENCE</scope>
    <source>
        <strain evidence="2">20211129_DDA</strain>
        <tissue evidence="2">Liver</tissue>
    </source>
</reference>
<protein>
    <submittedName>
        <fullName evidence="2">Uncharacterized protein</fullName>
    </submittedName>
</protein>
<comment type="caution">
    <text evidence="2">The sequence shown here is derived from an EMBL/GenBank/DDBJ whole genome shotgun (WGS) entry which is preliminary data.</text>
</comment>
<dbReference type="EMBL" id="JANPWB010000003">
    <property type="protein sequence ID" value="KAJ1201542.1"/>
    <property type="molecule type" value="Genomic_DNA"/>
</dbReference>
<evidence type="ECO:0000256" key="1">
    <source>
        <dbReference type="SAM" id="MobiDB-lite"/>
    </source>
</evidence>
<organism evidence="2 3">
    <name type="scientific">Pleurodeles waltl</name>
    <name type="common">Iberian ribbed newt</name>
    <dbReference type="NCBI Taxonomy" id="8319"/>
    <lineage>
        <taxon>Eukaryota</taxon>
        <taxon>Metazoa</taxon>
        <taxon>Chordata</taxon>
        <taxon>Craniata</taxon>
        <taxon>Vertebrata</taxon>
        <taxon>Euteleostomi</taxon>
        <taxon>Amphibia</taxon>
        <taxon>Batrachia</taxon>
        <taxon>Caudata</taxon>
        <taxon>Salamandroidea</taxon>
        <taxon>Salamandridae</taxon>
        <taxon>Pleurodelinae</taxon>
        <taxon>Pleurodeles</taxon>
    </lineage>
</organism>
<sequence>MMLPQVTWVAADAGTDRVAPSSRSPSAVYCEPQRPPAASARGAPISSLRAGLSLQPAGGVHMVMIPKRGFMRPHRPHHPHHPCKTPIEGATEPTPEPPQLLPSIATASKGEESRRRNQPHLNLLRRSAAFGDDSRRQMKNRLPLSCARSARGNTQNAARD</sequence>
<gene>
    <name evidence="2" type="ORF">NDU88_005350</name>
</gene>
<dbReference type="Proteomes" id="UP001066276">
    <property type="component" value="Chromosome 2_1"/>
</dbReference>
<feature type="region of interest" description="Disordered" evidence="1">
    <location>
        <begin position="16"/>
        <end position="41"/>
    </location>
</feature>
<dbReference type="AlphaFoldDB" id="A0AAV7VMZ8"/>
<feature type="compositionally biased region" description="Polar residues" evidence="1">
    <location>
        <begin position="151"/>
        <end position="160"/>
    </location>
</feature>
<evidence type="ECO:0000313" key="3">
    <source>
        <dbReference type="Proteomes" id="UP001066276"/>
    </source>
</evidence>
<feature type="compositionally biased region" description="Basic residues" evidence="1">
    <location>
        <begin position="70"/>
        <end position="83"/>
    </location>
</feature>
<feature type="region of interest" description="Disordered" evidence="1">
    <location>
        <begin position="70"/>
        <end position="160"/>
    </location>
</feature>
<name>A0AAV7VMZ8_PLEWA</name>
<evidence type="ECO:0000313" key="2">
    <source>
        <dbReference type="EMBL" id="KAJ1201542.1"/>
    </source>
</evidence>
<accession>A0AAV7VMZ8</accession>
<keyword evidence="3" id="KW-1185">Reference proteome</keyword>
<proteinExistence type="predicted"/>